<gene>
    <name evidence="2" type="ORF">SLS55_001987</name>
</gene>
<evidence type="ECO:0000313" key="3">
    <source>
        <dbReference type="Proteomes" id="UP001430584"/>
    </source>
</evidence>
<protein>
    <submittedName>
        <fullName evidence="2">Uncharacterized protein</fullName>
    </submittedName>
</protein>
<evidence type="ECO:0000256" key="1">
    <source>
        <dbReference type="SAM" id="MobiDB-lite"/>
    </source>
</evidence>
<dbReference type="GeneID" id="92006072"/>
<name>A0ABR3CQX4_9PEZI</name>
<feature type="compositionally biased region" description="Basic residues" evidence="1">
    <location>
        <begin position="1"/>
        <end position="10"/>
    </location>
</feature>
<dbReference type="EMBL" id="JAJVCZ030000002">
    <property type="protein sequence ID" value="KAL0263012.1"/>
    <property type="molecule type" value="Genomic_DNA"/>
</dbReference>
<accession>A0ABR3CQX4</accession>
<feature type="compositionally biased region" description="Acidic residues" evidence="1">
    <location>
        <begin position="15"/>
        <end position="27"/>
    </location>
</feature>
<keyword evidence="3" id="KW-1185">Reference proteome</keyword>
<dbReference type="PANTHER" id="PTHR33112:SF10">
    <property type="entry name" value="TOL"/>
    <property type="match status" value="1"/>
</dbReference>
<dbReference type="RefSeq" id="XP_066636041.1">
    <property type="nucleotide sequence ID" value="XM_066773474.1"/>
</dbReference>
<organism evidence="2 3">
    <name type="scientific">Diplodia seriata</name>
    <dbReference type="NCBI Taxonomy" id="420778"/>
    <lineage>
        <taxon>Eukaryota</taxon>
        <taxon>Fungi</taxon>
        <taxon>Dikarya</taxon>
        <taxon>Ascomycota</taxon>
        <taxon>Pezizomycotina</taxon>
        <taxon>Dothideomycetes</taxon>
        <taxon>Dothideomycetes incertae sedis</taxon>
        <taxon>Botryosphaeriales</taxon>
        <taxon>Botryosphaeriaceae</taxon>
        <taxon>Diplodia</taxon>
    </lineage>
</organism>
<feature type="region of interest" description="Disordered" evidence="1">
    <location>
        <begin position="1"/>
        <end position="27"/>
    </location>
</feature>
<comment type="caution">
    <text evidence="2">The sequence shown here is derived from an EMBL/GenBank/DDBJ whole genome shotgun (WGS) entry which is preliminary data.</text>
</comment>
<sequence length="261" mass="29394">MATTRLRKAFRYPDDSEEEPAEGIDEEEQEKLIAQLQTEDVARTDFYKLTVFTDKLVAIQGLVNEIEHSLKLLSHSHKADGVDYGIEEDTCCYGVWSANASRQLLWHSIGTALTRPEALCNIDIPSWSWASVHGPIWLASELPRFGERWIIAYKSLTIEVSGKVELIGPCEEVLEGLMGANEEKIRKASSNERWPLVALDGRVIAHARTDNGERPVDPLCIVPLRKETKSGWVDSLLLEPSEKFGHYRRTGIAWGRIGNQL</sequence>
<dbReference type="Proteomes" id="UP001430584">
    <property type="component" value="Unassembled WGS sequence"/>
</dbReference>
<dbReference type="PANTHER" id="PTHR33112">
    <property type="entry name" value="DOMAIN PROTEIN, PUTATIVE-RELATED"/>
    <property type="match status" value="1"/>
</dbReference>
<evidence type="ECO:0000313" key="2">
    <source>
        <dbReference type="EMBL" id="KAL0263012.1"/>
    </source>
</evidence>
<proteinExistence type="predicted"/>
<reference evidence="2 3" key="1">
    <citation type="submission" date="2024-02" db="EMBL/GenBank/DDBJ databases">
        <title>De novo assembly and annotation of 12 fungi associated with fruit tree decline syndrome in Ontario, Canada.</title>
        <authorList>
            <person name="Sulman M."/>
            <person name="Ellouze W."/>
            <person name="Ilyukhin E."/>
        </authorList>
    </citation>
    <scope>NUCLEOTIDE SEQUENCE [LARGE SCALE GENOMIC DNA]</scope>
    <source>
        <strain evidence="2 3">FDS-637</strain>
    </source>
</reference>